<keyword evidence="1" id="KW-0812">Transmembrane</keyword>
<keyword evidence="1" id="KW-0472">Membrane</keyword>
<protein>
    <recommendedName>
        <fullName evidence="4">Tetratricopeptide repeat protein</fullName>
    </recommendedName>
</protein>
<evidence type="ECO:0000313" key="2">
    <source>
        <dbReference type="EMBL" id="TGN21092.1"/>
    </source>
</evidence>
<reference evidence="2" key="1">
    <citation type="journal article" date="2019" name="PLoS Negl. Trop. Dis.">
        <title>Revisiting the worldwide diversity of Leptospira species in the environment.</title>
        <authorList>
            <person name="Vincent A.T."/>
            <person name="Schiettekatte O."/>
            <person name="Bourhy P."/>
            <person name="Veyrier F.J."/>
            <person name="Picardeau M."/>
        </authorList>
    </citation>
    <scope>NUCLEOTIDE SEQUENCE [LARGE SCALE GENOMIC DNA]</scope>
    <source>
        <strain evidence="2">201300427</strain>
    </source>
</reference>
<dbReference type="AlphaFoldDB" id="A0A4R9M4U2"/>
<dbReference type="Gene3D" id="1.25.40.10">
    <property type="entry name" value="Tetratricopeptide repeat domain"/>
    <property type="match status" value="1"/>
</dbReference>
<name>A0A4R9M4U2_9LEPT</name>
<keyword evidence="3" id="KW-1185">Reference proteome</keyword>
<keyword evidence="1" id="KW-1133">Transmembrane helix</keyword>
<accession>A0A4R9M4U2</accession>
<dbReference type="Proteomes" id="UP000298058">
    <property type="component" value="Unassembled WGS sequence"/>
</dbReference>
<evidence type="ECO:0000256" key="1">
    <source>
        <dbReference type="SAM" id="Phobius"/>
    </source>
</evidence>
<dbReference type="EMBL" id="RQHW01000002">
    <property type="protein sequence ID" value="TGN21092.1"/>
    <property type="molecule type" value="Genomic_DNA"/>
</dbReference>
<gene>
    <name evidence="2" type="ORF">EHS15_00810</name>
</gene>
<dbReference type="InterPro" id="IPR019734">
    <property type="entry name" value="TPR_rpt"/>
</dbReference>
<feature type="transmembrane region" description="Helical" evidence="1">
    <location>
        <begin position="50"/>
        <end position="68"/>
    </location>
</feature>
<dbReference type="SUPFAM" id="SSF48452">
    <property type="entry name" value="TPR-like"/>
    <property type="match status" value="1"/>
</dbReference>
<proteinExistence type="predicted"/>
<evidence type="ECO:0008006" key="4">
    <source>
        <dbReference type="Google" id="ProtNLM"/>
    </source>
</evidence>
<organism evidence="2 3">
    <name type="scientific">Leptospira idonii</name>
    <dbReference type="NCBI Taxonomy" id="1193500"/>
    <lineage>
        <taxon>Bacteria</taxon>
        <taxon>Pseudomonadati</taxon>
        <taxon>Spirochaetota</taxon>
        <taxon>Spirochaetia</taxon>
        <taxon>Leptospirales</taxon>
        <taxon>Leptospiraceae</taxon>
        <taxon>Leptospira</taxon>
    </lineage>
</organism>
<dbReference type="InterPro" id="IPR011990">
    <property type="entry name" value="TPR-like_helical_dom_sf"/>
</dbReference>
<sequence>MDKFVKKNLIDKKKEETRIQVDEFADFEGSKSELYFLKFSRFLGRNRKNVFIGICVTVVLLASVIGYFEYADHRFQKETVLLEELQVKARKSNASVDDQIKGLESFLKEQSSGNMELRVWKDLSRLYAEKGDFGKAAEFLEKAGIKIDSPAEVKAYYFYIAGNYRDQQSDSAKALENYKVASTIIEKSAELSNFKAWAFYQTGRLQFQTGDKAGAKLSLEKVLKLENTTATGADSLDEVKLLSSYLLLKIGKS</sequence>
<comment type="caution">
    <text evidence="2">The sequence shown here is derived from an EMBL/GenBank/DDBJ whole genome shotgun (WGS) entry which is preliminary data.</text>
</comment>
<dbReference type="RefSeq" id="WP_135758627.1">
    <property type="nucleotide sequence ID" value="NZ_RQHW01000002.1"/>
</dbReference>
<evidence type="ECO:0000313" key="3">
    <source>
        <dbReference type="Proteomes" id="UP000298058"/>
    </source>
</evidence>
<dbReference type="Pfam" id="PF13181">
    <property type="entry name" value="TPR_8"/>
    <property type="match status" value="2"/>
</dbReference>
<dbReference type="OrthoDB" id="341547at2"/>